<name>E6PQW5_9ZZZZ</name>
<evidence type="ECO:0000313" key="1">
    <source>
        <dbReference type="EMBL" id="CBH97320.1"/>
    </source>
</evidence>
<dbReference type="AlphaFoldDB" id="E6PQW5"/>
<comment type="caution">
    <text evidence="1">The sequence shown here is derived from an EMBL/GenBank/DDBJ whole genome shotgun (WGS) entry which is preliminary data.</text>
</comment>
<proteinExistence type="predicted"/>
<sequence length="35" mass="4025">MYLSLSGLWTYTTRRDATDMGCRSELSKAFNGTKY</sequence>
<accession>E6PQW5</accession>
<organism evidence="1">
    <name type="scientific">mine drainage metagenome</name>
    <dbReference type="NCBI Taxonomy" id="410659"/>
    <lineage>
        <taxon>unclassified sequences</taxon>
        <taxon>metagenomes</taxon>
        <taxon>ecological metagenomes</taxon>
    </lineage>
</organism>
<dbReference type="EMBL" id="CABM01000042">
    <property type="protein sequence ID" value="CBH97320.1"/>
    <property type="molecule type" value="Genomic_DNA"/>
</dbReference>
<reference evidence="1" key="1">
    <citation type="submission" date="2009-10" db="EMBL/GenBank/DDBJ databases">
        <title>Diversity of trophic interactions inside an arsenic-rich microbial ecosystem.</title>
        <authorList>
            <person name="Bertin P.N."/>
            <person name="Heinrich-Salmeron A."/>
            <person name="Pelletier E."/>
            <person name="Goulhen-Chollet F."/>
            <person name="Arsene-Ploetze F."/>
            <person name="Gallien S."/>
            <person name="Calteau A."/>
            <person name="Vallenet D."/>
            <person name="Casiot C."/>
            <person name="Chane-Woon-Ming B."/>
            <person name="Giloteaux L."/>
            <person name="Barakat M."/>
            <person name="Bonnefoy V."/>
            <person name="Bruneel O."/>
            <person name="Chandler M."/>
            <person name="Cleiss J."/>
            <person name="Duran R."/>
            <person name="Elbaz-Poulichet F."/>
            <person name="Fonknechten N."/>
            <person name="Lauga B."/>
            <person name="Mornico D."/>
            <person name="Ortet P."/>
            <person name="Schaeffer C."/>
            <person name="Siguier P."/>
            <person name="Alexander Thil Smith A."/>
            <person name="Van Dorsselaer A."/>
            <person name="Weissenbach J."/>
            <person name="Medigue C."/>
            <person name="Le Paslier D."/>
        </authorList>
    </citation>
    <scope>NUCLEOTIDE SEQUENCE</scope>
</reference>
<gene>
    <name evidence="1" type="ORF">CARN2_2792</name>
</gene>
<protein>
    <submittedName>
        <fullName evidence="1">Uncharacterized protein</fullName>
    </submittedName>
</protein>